<dbReference type="SUPFAM" id="SSF159888">
    <property type="entry name" value="YdhG-like"/>
    <property type="match status" value="1"/>
</dbReference>
<feature type="domain" description="YdhG-like" evidence="1">
    <location>
        <begin position="20"/>
        <end position="113"/>
    </location>
</feature>
<dbReference type="EMBL" id="LT629740">
    <property type="protein sequence ID" value="SDS37729.1"/>
    <property type="molecule type" value="Genomic_DNA"/>
</dbReference>
<dbReference type="AlphaFoldDB" id="A0A1H1RRR0"/>
<dbReference type="InterPro" id="IPR014922">
    <property type="entry name" value="YdhG-like"/>
</dbReference>
<proteinExistence type="predicted"/>
<accession>A0A1H1RRR0</accession>
<protein>
    <submittedName>
        <fullName evidence="2">Uncharacterized conserved protein YdeI, YjbR/CyaY-like superfamily, DUF1801 family</fullName>
    </submittedName>
</protein>
<keyword evidence="3" id="KW-1185">Reference proteome</keyword>
<sequence>MGQYDAQVDAYIEKSAAFAKPILNHIREIVHAASPLITESIKWGMPFFEYKGPVCQMAAFKEHCAFGFWKASLLNDPHGLLKIGDGAAGSFGRVETIDDLPTPDAIKHFVLLAIENNDRGIKIPAAKKAPAEKKELVTPDYFEALLNDNPKAKEVFDKFSYSHKKEYLEWIIDAKTDATRQKRMQQAIEMMEEGKSRNWKYQ</sequence>
<reference evidence="2 3" key="1">
    <citation type="submission" date="2016-10" db="EMBL/GenBank/DDBJ databases">
        <authorList>
            <person name="de Groot N.N."/>
        </authorList>
    </citation>
    <scope>NUCLEOTIDE SEQUENCE [LARGE SCALE GENOMIC DNA]</scope>
    <source>
        <strain evidence="2 3">MP1X4</strain>
    </source>
</reference>
<name>A0A1H1RRR0_MUCMA</name>
<evidence type="ECO:0000259" key="1">
    <source>
        <dbReference type="Pfam" id="PF08818"/>
    </source>
</evidence>
<dbReference type="Pfam" id="PF08818">
    <property type="entry name" value="DUF1801"/>
    <property type="match status" value="1"/>
</dbReference>
<dbReference type="STRING" id="652787.SAMN05216490_1046"/>
<evidence type="ECO:0000313" key="3">
    <source>
        <dbReference type="Proteomes" id="UP000199679"/>
    </source>
</evidence>
<organism evidence="2 3">
    <name type="scientific">Mucilaginibacter mallensis</name>
    <dbReference type="NCBI Taxonomy" id="652787"/>
    <lineage>
        <taxon>Bacteria</taxon>
        <taxon>Pseudomonadati</taxon>
        <taxon>Bacteroidota</taxon>
        <taxon>Sphingobacteriia</taxon>
        <taxon>Sphingobacteriales</taxon>
        <taxon>Sphingobacteriaceae</taxon>
        <taxon>Mucilaginibacter</taxon>
    </lineage>
</organism>
<dbReference type="Proteomes" id="UP000199679">
    <property type="component" value="Chromosome I"/>
</dbReference>
<dbReference type="Pfam" id="PF13376">
    <property type="entry name" value="OmdA"/>
    <property type="match status" value="1"/>
</dbReference>
<evidence type="ECO:0000313" key="2">
    <source>
        <dbReference type="EMBL" id="SDS37729.1"/>
    </source>
</evidence>
<dbReference type="Gene3D" id="3.90.1150.200">
    <property type="match status" value="1"/>
</dbReference>
<gene>
    <name evidence="2" type="ORF">SAMN05216490_1046</name>
</gene>
<dbReference type="OrthoDB" id="9800461at2"/>
<dbReference type="RefSeq" id="WP_091369997.1">
    <property type="nucleotide sequence ID" value="NZ_LT629740.1"/>
</dbReference>